<comment type="subcellular location">
    <subcellularLocation>
        <location evidence="2">Cytoplasm</location>
    </subcellularLocation>
    <subcellularLocation>
        <location evidence="1">Nucleus</location>
    </subcellularLocation>
</comment>
<proteinExistence type="inferred from homology"/>
<feature type="region of interest" description="Disordered" evidence="6">
    <location>
        <begin position="1"/>
        <end position="69"/>
    </location>
</feature>
<dbReference type="EMBL" id="KZ825563">
    <property type="protein sequence ID" value="PYI27724.1"/>
    <property type="molecule type" value="Genomic_DNA"/>
</dbReference>
<evidence type="ECO:0000256" key="1">
    <source>
        <dbReference type="ARBA" id="ARBA00004123"/>
    </source>
</evidence>
<feature type="region of interest" description="Disordered" evidence="6">
    <location>
        <begin position="88"/>
        <end position="202"/>
    </location>
</feature>
<dbReference type="GO" id="GO:0008104">
    <property type="term" value="P:intracellular protein localization"/>
    <property type="evidence" value="ECO:0007669"/>
    <property type="project" value="TreeGrafter"/>
</dbReference>
<evidence type="ECO:0000256" key="2">
    <source>
        <dbReference type="ARBA" id="ARBA00004496"/>
    </source>
</evidence>
<name>A0A2V5I074_9EURO</name>
<sequence>MPPSAPIHRTFGAPTTDPNSKRRRFQPPITSFFTTASDATAHPSPTAHHTHNHYSTSTSSPTPTLAPKVQASLLSVGMRVRKSIAEGYKTHHHQSQSSKAFLYGAPPSYPYHQDQDQDPSGHLVTTDEGDAFSLPASSQESTSSVSSSSPPFTGTKRGRGDFDSYRADSNESDSEMEDFPGAETWGPRTSRAEPAAAAAAPAVPGRTILAPRSKNSNTLRRRFVVTGRGGACTAAVGLGPDFEEPAFLRSREEVDGYEFDGSLGVCREVEMGGV</sequence>
<dbReference type="GO" id="GO:0005634">
    <property type="term" value="C:nucleus"/>
    <property type="evidence" value="ECO:0007669"/>
    <property type="project" value="UniProtKB-SubCell"/>
</dbReference>
<dbReference type="Pfam" id="PF08591">
    <property type="entry name" value="RNR_inhib"/>
    <property type="match status" value="1"/>
</dbReference>
<dbReference type="PANTHER" id="PTHR28081">
    <property type="entry name" value="DAMAGE-REGULATED IMPORT FACILITATOR 1-RELATED"/>
    <property type="match status" value="1"/>
</dbReference>
<feature type="compositionally biased region" description="Low complexity" evidence="6">
    <location>
        <begin position="192"/>
        <end position="202"/>
    </location>
</feature>
<dbReference type="InterPro" id="IPR013900">
    <property type="entry name" value="RNR_inhibitor"/>
</dbReference>
<gene>
    <name evidence="7" type="ORF">BP00DRAFT_12852</name>
</gene>
<reference evidence="7 8" key="1">
    <citation type="submission" date="2018-02" db="EMBL/GenBank/DDBJ databases">
        <title>The genomes of Aspergillus section Nigri reveals drivers in fungal speciation.</title>
        <authorList>
            <consortium name="DOE Joint Genome Institute"/>
            <person name="Vesth T.C."/>
            <person name="Nybo J."/>
            <person name="Theobald S."/>
            <person name="Brandl J."/>
            <person name="Frisvad J.C."/>
            <person name="Nielsen K.F."/>
            <person name="Lyhne E.K."/>
            <person name="Kogle M.E."/>
            <person name="Kuo A."/>
            <person name="Riley R."/>
            <person name="Clum A."/>
            <person name="Nolan M."/>
            <person name="Lipzen A."/>
            <person name="Salamov A."/>
            <person name="Henrissat B."/>
            <person name="Wiebenga A."/>
            <person name="De vries R.P."/>
            <person name="Grigoriev I.V."/>
            <person name="Mortensen U.H."/>
            <person name="Andersen M.R."/>
            <person name="Baker S.E."/>
        </authorList>
    </citation>
    <scope>NUCLEOTIDE SEQUENCE [LARGE SCALE GENOMIC DNA]</scope>
    <source>
        <strain evidence="7 8">CBS 114.80</strain>
    </source>
</reference>
<keyword evidence="8" id="KW-1185">Reference proteome</keyword>
<feature type="compositionally biased region" description="Low complexity" evidence="6">
    <location>
        <begin position="137"/>
        <end position="149"/>
    </location>
</feature>
<keyword evidence="5" id="KW-0539">Nucleus</keyword>
<accession>A0A2V5I074</accession>
<dbReference type="PANTHER" id="PTHR28081:SF1">
    <property type="entry name" value="DAMAGE-REGULATED IMPORT FACILITATOR 1"/>
    <property type="match status" value="1"/>
</dbReference>
<dbReference type="AlphaFoldDB" id="A0A2V5I074"/>
<evidence type="ECO:0000256" key="6">
    <source>
        <dbReference type="SAM" id="MobiDB-lite"/>
    </source>
</evidence>
<evidence type="ECO:0000313" key="8">
    <source>
        <dbReference type="Proteomes" id="UP000248817"/>
    </source>
</evidence>
<feature type="compositionally biased region" description="Low complexity" evidence="6">
    <location>
        <begin position="30"/>
        <end position="63"/>
    </location>
</feature>
<feature type="compositionally biased region" description="Acidic residues" evidence="6">
    <location>
        <begin position="170"/>
        <end position="180"/>
    </location>
</feature>
<evidence type="ECO:0000256" key="5">
    <source>
        <dbReference type="ARBA" id="ARBA00023242"/>
    </source>
</evidence>
<comment type="similarity">
    <text evidence="3">Belongs to the DIF1/spd1 family.</text>
</comment>
<evidence type="ECO:0000256" key="3">
    <source>
        <dbReference type="ARBA" id="ARBA00005459"/>
    </source>
</evidence>
<feature type="compositionally biased region" description="Basic and acidic residues" evidence="6">
    <location>
        <begin position="158"/>
        <end position="169"/>
    </location>
</feature>
<evidence type="ECO:0000313" key="7">
    <source>
        <dbReference type="EMBL" id="PYI27724.1"/>
    </source>
</evidence>
<evidence type="ECO:0000256" key="4">
    <source>
        <dbReference type="ARBA" id="ARBA00022490"/>
    </source>
</evidence>
<protein>
    <submittedName>
        <fullName evidence="7">Uncharacterized protein</fullName>
    </submittedName>
</protein>
<organism evidence="7 8">
    <name type="scientific">Aspergillus indologenus CBS 114.80</name>
    <dbReference type="NCBI Taxonomy" id="1450541"/>
    <lineage>
        <taxon>Eukaryota</taxon>
        <taxon>Fungi</taxon>
        <taxon>Dikarya</taxon>
        <taxon>Ascomycota</taxon>
        <taxon>Pezizomycotina</taxon>
        <taxon>Eurotiomycetes</taxon>
        <taxon>Eurotiomycetidae</taxon>
        <taxon>Eurotiales</taxon>
        <taxon>Aspergillaceae</taxon>
        <taxon>Aspergillus</taxon>
        <taxon>Aspergillus subgen. Circumdati</taxon>
    </lineage>
</organism>
<dbReference type="GO" id="GO:0005737">
    <property type="term" value="C:cytoplasm"/>
    <property type="evidence" value="ECO:0007669"/>
    <property type="project" value="UniProtKB-SubCell"/>
</dbReference>
<dbReference type="Proteomes" id="UP000248817">
    <property type="component" value="Unassembled WGS sequence"/>
</dbReference>
<keyword evidence="4" id="KW-0963">Cytoplasm</keyword>
<dbReference type="GO" id="GO:1990846">
    <property type="term" value="F:ribonucleoside-diphosphate reductase inhibitor activity"/>
    <property type="evidence" value="ECO:0007669"/>
    <property type="project" value="TreeGrafter"/>
</dbReference>